<keyword evidence="4 13" id="KW-0732">Signal</keyword>
<dbReference type="Gene3D" id="3.30.60.10">
    <property type="entry name" value="Endochitinase-like"/>
    <property type="match status" value="1"/>
</dbReference>
<dbReference type="GO" id="GO:0008061">
    <property type="term" value="F:chitin binding"/>
    <property type="evidence" value="ECO:0007669"/>
    <property type="project" value="UniProtKB-UniRule"/>
</dbReference>
<feature type="disulfide bond" evidence="11 12">
    <location>
        <begin position="38"/>
        <end position="52"/>
    </location>
</feature>
<dbReference type="Proteomes" id="UP001497457">
    <property type="component" value="Chromosome 29rd"/>
</dbReference>
<feature type="active site" description="Proton donor" evidence="10">
    <location>
        <position position="145"/>
    </location>
</feature>
<comment type="caution">
    <text evidence="12">Lacks conserved residue(s) required for the propagation of feature annotation.</text>
</comment>
<dbReference type="SMART" id="SM00270">
    <property type="entry name" value="ChtBD1"/>
    <property type="match status" value="1"/>
</dbReference>
<proteinExistence type="predicted"/>
<dbReference type="Pfam" id="PF00187">
    <property type="entry name" value="Chitin_bind_1"/>
    <property type="match status" value="1"/>
</dbReference>
<evidence type="ECO:0000256" key="9">
    <source>
        <dbReference type="ARBA" id="ARBA00023326"/>
    </source>
</evidence>
<dbReference type="SUPFAM" id="SSF53955">
    <property type="entry name" value="Lysozyme-like"/>
    <property type="match status" value="1"/>
</dbReference>
<feature type="disulfide bond" evidence="11">
    <location>
        <begin position="101"/>
        <end position="150"/>
    </location>
</feature>
<evidence type="ECO:0000313" key="15">
    <source>
        <dbReference type="EMBL" id="CAL5016169.1"/>
    </source>
</evidence>
<dbReference type="Gene3D" id="3.30.20.10">
    <property type="entry name" value="Endochitinase, domain 2"/>
    <property type="match status" value="1"/>
</dbReference>
<dbReference type="InterPro" id="IPR016283">
    <property type="entry name" value="Glyco_hydro_19"/>
</dbReference>
<dbReference type="InterPro" id="IPR018371">
    <property type="entry name" value="Chitin-binding_1_CS"/>
</dbReference>
<feature type="disulfide bond" evidence="11 12">
    <location>
        <begin position="33"/>
        <end position="45"/>
    </location>
</feature>
<feature type="disulfide bond" evidence="11">
    <location>
        <begin position="249"/>
        <end position="281"/>
    </location>
</feature>
<evidence type="ECO:0000256" key="12">
    <source>
        <dbReference type="PROSITE-ProRule" id="PRU00261"/>
    </source>
</evidence>
<dbReference type="Gene3D" id="1.10.530.10">
    <property type="match status" value="1"/>
</dbReference>
<dbReference type="Pfam" id="PF00182">
    <property type="entry name" value="Glyco_hydro_19"/>
    <property type="match status" value="2"/>
</dbReference>
<keyword evidence="16" id="KW-1185">Reference proteome</keyword>
<protein>
    <recommendedName>
        <fullName evidence="2">chitinase</fullName>
        <ecNumber evidence="2">3.2.1.14</ecNumber>
    </recommendedName>
</protein>
<dbReference type="PANTHER" id="PTHR22595">
    <property type="entry name" value="CHITINASE-RELATED"/>
    <property type="match status" value="1"/>
</dbReference>
<reference evidence="16" key="1">
    <citation type="submission" date="2024-06" db="EMBL/GenBank/DDBJ databases">
        <authorList>
            <person name="Ryan C."/>
        </authorList>
    </citation>
    <scope>NUCLEOTIDE SEQUENCE [LARGE SCALE GENOMIC DNA]</scope>
</reference>
<evidence type="ECO:0000256" key="8">
    <source>
        <dbReference type="ARBA" id="ARBA00023295"/>
    </source>
</evidence>
<feature type="disulfide bond" evidence="11">
    <location>
        <begin position="162"/>
        <end position="171"/>
    </location>
</feature>
<dbReference type="PROSITE" id="PS00773">
    <property type="entry name" value="CHITINASE_19_1"/>
    <property type="match status" value="1"/>
</dbReference>
<accession>A0ABC9C880</accession>
<feature type="domain" description="Chitin-binding type-1" evidence="14">
    <location>
        <begin position="28"/>
        <end position="63"/>
    </location>
</feature>
<keyword evidence="8" id="KW-0326">Glycosidase</keyword>
<keyword evidence="3 12" id="KW-0147">Chitin-binding</keyword>
<dbReference type="EMBL" id="OZ075139">
    <property type="protein sequence ID" value="CAL5016169.1"/>
    <property type="molecule type" value="Genomic_DNA"/>
</dbReference>
<dbReference type="PROSITE" id="PS50941">
    <property type="entry name" value="CHIT_BIND_I_2"/>
    <property type="match status" value="1"/>
</dbReference>
<name>A0ABC9C880_9POAL</name>
<dbReference type="GO" id="GO:0000272">
    <property type="term" value="P:polysaccharide catabolic process"/>
    <property type="evidence" value="ECO:0007669"/>
    <property type="project" value="UniProtKB-KW"/>
</dbReference>
<dbReference type="PIRSF" id="PIRSF001060">
    <property type="entry name" value="Endochitinase"/>
    <property type="match status" value="1"/>
</dbReference>
<dbReference type="SUPFAM" id="SSF57016">
    <property type="entry name" value="Plant lectins/antimicrobial peptides"/>
    <property type="match status" value="1"/>
</dbReference>
<evidence type="ECO:0000256" key="10">
    <source>
        <dbReference type="PIRSR" id="PIRSR001060-1"/>
    </source>
</evidence>
<reference evidence="15 16" key="2">
    <citation type="submission" date="2024-10" db="EMBL/GenBank/DDBJ databases">
        <authorList>
            <person name="Ryan C."/>
        </authorList>
    </citation>
    <scope>NUCLEOTIDE SEQUENCE [LARGE SCALE GENOMIC DNA]</scope>
</reference>
<keyword evidence="9" id="KW-0624">Polysaccharide degradation</keyword>
<evidence type="ECO:0000256" key="5">
    <source>
        <dbReference type="ARBA" id="ARBA00022801"/>
    </source>
</evidence>
<dbReference type="InterPro" id="IPR000726">
    <property type="entry name" value="Glyco_hydro_19_cat"/>
</dbReference>
<dbReference type="EC" id="3.2.1.14" evidence="2"/>
<dbReference type="PROSITE" id="PS00026">
    <property type="entry name" value="CHIT_BIND_I_1"/>
    <property type="match status" value="1"/>
</dbReference>
<evidence type="ECO:0000259" key="14">
    <source>
        <dbReference type="PROSITE" id="PS50941"/>
    </source>
</evidence>
<feature type="signal peptide" evidence="13">
    <location>
        <begin position="1"/>
        <end position="28"/>
    </location>
</feature>
<dbReference type="FunFam" id="3.30.20.10:FF:000001">
    <property type="entry name" value="Endochitinase (Chitinase)"/>
    <property type="match status" value="1"/>
</dbReference>
<dbReference type="InterPro" id="IPR023346">
    <property type="entry name" value="Lysozyme-like_dom_sf"/>
</dbReference>
<dbReference type="CDD" id="cd00325">
    <property type="entry name" value="chitinase_GH19"/>
    <property type="match status" value="1"/>
</dbReference>
<gene>
    <name evidence="15" type="ORF">URODEC1_LOCUS73041</name>
</gene>
<keyword evidence="6 11" id="KW-1015">Disulfide bond</keyword>
<evidence type="ECO:0000256" key="4">
    <source>
        <dbReference type="ARBA" id="ARBA00022729"/>
    </source>
</evidence>
<feature type="chain" id="PRO_5044871571" description="chitinase" evidence="13">
    <location>
        <begin position="29"/>
        <end position="281"/>
    </location>
</feature>
<dbReference type="InterPro" id="IPR001002">
    <property type="entry name" value="Chitin-bd_1"/>
</dbReference>
<keyword evidence="7" id="KW-0119">Carbohydrate metabolism</keyword>
<dbReference type="AlphaFoldDB" id="A0ABC9C880"/>
<dbReference type="PANTHER" id="PTHR22595:SF187">
    <property type="entry name" value="ENDOCHITINASE A"/>
    <property type="match status" value="1"/>
</dbReference>
<evidence type="ECO:0000256" key="6">
    <source>
        <dbReference type="ARBA" id="ARBA00023157"/>
    </source>
</evidence>
<evidence type="ECO:0000256" key="7">
    <source>
        <dbReference type="ARBA" id="ARBA00023277"/>
    </source>
</evidence>
<evidence type="ECO:0000313" key="16">
    <source>
        <dbReference type="Proteomes" id="UP001497457"/>
    </source>
</evidence>
<evidence type="ECO:0000256" key="2">
    <source>
        <dbReference type="ARBA" id="ARBA00012729"/>
    </source>
</evidence>
<organism evidence="15 16">
    <name type="scientific">Urochloa decumbens</name>
    <dbReference type="NCBI Taxonomy" id="240449"/>
    <lineage>
        <taxon>Eukaryota</taxon>
        <taxon>Viridiplantae</taxon>
        <taxon>Streptophyta</taxon>
        <taxon>Embryophyta</taxon>
        <taxon>Tracheophyta</taxon>
        <taxon>Spermatophyta</taxon>
        <taxon>Magnoliopsida</taxon>
        <taxon>Liliopsida</taxon>
        <taxon>Poales</taxon>
        <taxon>Poaceae</taxon>
        <taxon>PACMAD clade</taxon>
        <taxon>Panicoideae</taxon>
        <taxon>Panicodae</taxon>
        <taxon>Paniceae</taxon>
        <taxon>Melinidinae</taxon>
        <taxon>Urochloa</taxon>
    </lineage>
</organism>
<evidence type="ECO:0000256" key="3">
    <source>
        <dbReference type="ARBA" id="ARBA00022669"/>
    </source>
</evidence>
<keyword evidence="5" id="KW-0378">Hydrolase</keyword>
<evidence type="ECO:0000256" key="11">
    <source>
        <dbReference type="PIRSR" id="PIRSR001060-2"/>
    </source>
</evidence>
<evidence type="ECO:0000256" key="13">
    <source>
        <dbReference type="SAM" id="SignalP"/>
    </source>
</evidence>
<dbReference type="PROSITE" id="PS00774">
    <property type="entry name" value="CHITINASE_19_2"/>
    <property type="match status" value="1"/>
</dbReference>
<sequence length="281" mass="29448">MAGSPPTVMAVVAFALALLLAGAGPAAAQNCGCQPDFCCSKFGYCGQSYDYCGPGCQSGPCIGSGGSSGGGSSGGSGGANVASVVTDAFFNGIKNQAAGGCEGKNFYTRSAFLDAANKYSGFAHGGSEVQGKREIAAFFAHVTHETGHFCYISEINKSNRYCDPNNRQWPCAAGKYYYGRGPLQISWNYNYGPAGRDIGFDGLGNPDIVAQNAGIAFKTALWFWMNNVHRVMPQGFGATTRAINGALECNGNNPAQMNARVGYYRQYCQQLGVDPGPNLTC</sequence>
<comment type="catalytic activity">
    <reaction evidence="1">
        <text>Random endo-hydrolysis of N-acetyl-beta-D-glucosaminide (1-&gt;4)-beta-linkages in chitin and chitodextrins.</text>
        <dbReference type="EC" id="3.2.1.14"/>
    </reaction>
</comment>
<dbReference type="GO" id="GO:0008843">
    <property type="term" value="F:endochitinase activity"/>
    <property type="evidence" value="ECO:0007669"/>
    <property type="project" value="UniProtKB-EC"/>
</dbReference>
<dbReference type="CDD" id="cd00035">
    <property type="entry name" value="ChtBD1"/>
    <property type="match status" value="1"/>
</dbReference>
<evidence type="ECO:0000256" key="1">
    <source>
        <dbReference type="ARBA" id="ARBA00000822"/>
    </source>
</evidence>
<dbReference type="InterPro" id="IPR036861">
    <property type="entry name" value="Endochitinase-like_sf"/>
</dbReference>